<name>A0A7S3ZKB9_9STRA</name>
<organism evidence="1">
    <name type="scientific">Pelagomonas calceolata</name>
    <dbReference type="NCBI Taxonomy" id="35677"/>
    <lineage>
        <taxon>Eukaryota</taxon>
        <taxon>Sar</taxon>
        <taxon>Stramenopiles</taxon>
        <taxon>Ochrophyta</taxon>
        <taxon>Pelagophyceae</taxon>
        <taxon>Pelagomonadales</taxon>
        <taxon>Pelagomonadaceae</taxon>
        <taxon>Pelagomonas</taxon>
    </lineage>
</organism>
<gene>
    <name evidence="1" type="ORF">PCAL00307_LOCUS959</name>
</gene>
<protein>
    <submittedName>
        <fullName evidence="1">Uncharacterized protein</fullName>
    </submittedName>
</protein>
<reference evidence="1" key="1">
    <citation type="submission" date="2021-01" db="EMBL/GenBank/DDBJ databases">
        <authorList>
            <person name="Corre E."/>
            <person name="Pelletier E."/>
            <person name="Niang G."/>
            <person name="Scheremetjew M."/>
            <person name="Finn R."/>
            <person name="Kale V."/>
            <person name="Holt S."/>
            <person name="Cochrane G."/>
            <person name="Meng A."/>
            <person name="Brown T."/>
            <person name="Cohen L."/>
        </authorList>
    </citation>
    <scope>NUCLEOTIDE SEQUENCE</scope>
    <source>
        <strain evidence="1">CCMP1756</strain>
    </source>
</reference>
<dbReference type="SUPFAM" id="SSF52540">
    <property type="entry name" value="P-loop containing nucleoside triphosphate hydrolases"/>
    <property type="match status" value="1"/>
</dbReference>
<dbReference type="InterPro" id="IPR027417">
    <property type="entry name" value="P-loop_NTPase"/>
</dbReference>
<dbReference type="Pfam" id="PF13671">
    <property type="entry name" value="AAA_33"/>
    <property type="match status" value="1"/>
</dbReference>
<sequence>MEISIRLLINIATAAALRPLIIFGRPGAGKSTIAERLIAHPDADGAYNVDLDVCVPQWMRDNFAKGVYPTLAERRAFASDAADHVATASAGKDAVCVVSFSFVNDDLRDSFRERFPDATWALVDASDALAGERIASRDGHFYDPPPAKGDEWLFAPVEFEHLVLDATSPVEENVAKLLPLVRRPS</sequence>
<dbReference type="EMBL" id="HBIW01001124">
    <property type="protein sequence ID" value="CAE0685525.1"/>
    <property type="molecule type" value="Transcribed_RNA"/>
</dbReference>
<proteinExistence type="predicted"/>
<dbReference type="Gene3D" id="3.40.50.300">
    <property type="entry name" value="P-loop containing nucleotide triphosphate hydrolases"/>
    <property type="match status" value="1"/>
</dbReference>
<accession>A0A7S3ZKB9</accession>
<dbReference type="AlphaFoldDB" id="A0A7S3ZKB9"/>
<evidence type="ECO:0000313" key="1">
    <source>
        <dbReference type="EMBL" id="CAE0685525.1"/>
    </source>
</evidence>